<gene>
    <name evidence="3" type="ORF">AMAG_12353</name>
</gene>
<feature type="compositionally biased region" description="Pro residues" evidence="1">
    <location>
        <begin position="375"/>
        <end position="384"/>
    </location>
</feature>
<feature type="region of interest" description="Disordered" evidence="1">
    <location>
        <begin position="245"/>
        <end position="334"/>
    </location>
</feature>
<keyword evidence="2" id="KW-1133">Transmembrane helix</keyword>
<feature type="compositionally biased region" description="Basic residues" evidence="1">
    <location>
        <begin position="312"/>
        <end position="324"/>
    </location>
</feature>
<feature type="compositionally biased region" description="Low complexity" evidence="1">
    <location>
        <begin position="643"/>
        <end position="662"/>
    </location>
</feature>
<keyword evidence="4" id="KW-1185">Reference proteome</keyword>
<feature type="region of interest" description="Disordered" evidence="1">
    <location>
        <begin position="700"/>
        <end position="833"/>
    </location>
</feature>
<feature type="compositionally biased region" description="Low complexity" evidence="1">
    <location>
        <begin position="617"/>
        <end position="629"/>
    </location>
</feature>
<feature type="region of interest" description="Disordered" evidence="1">
    <location>
        <begin position="436"/>
        <end position="492"/>
    </location>
</feature>
<reference evidence="3 4" key="1">
    <citation type="submission" date="2009-11" db="EMBL/GenBank/DDBJ databases">
        <title>Annotation of Allomyces macrogynus ATCC 38327.</title>
        <authorList>
            <consortium name="The Broad Institute Genome Sequencing Platform"/>
            <person name="Russ C."/>
            <person name="Cuomo C."/>
            <person name="Burger G."/>
            <person name="Gray M.W."/>
            <person name="Holland P.W.H."/>
            <person name="King N."/>
            <person name="Lang F.B.F."/>
            <person name="Roger A.J."/>
            <person name="Ruiz-Trillo I."/>
            <person name="Young S.K."/>
            <person name="Zeng Q."/>
            <person name="Gargeya S."/>
            <person name="Fitzgerald M."/>
            <person name="Haas B."/>
            <person name="Abouelleil A."/>
            <person name="Alvarado L."/>
            <person name="Arachchi H.M."/>
            <person name="Berlin A."/>
            <person name="Chapman S.B."/>
            <person name="Gearin G."/>
            <person name="Goldberg J."/>
            <person name="Griggs A."/>
            <person name="Gujja S."/>
            <person name="Hansen M."/>
            <person name="Heiman D."/>
            <person name="Howarth C."/>
            <person name="Larimer J."/>
            <person name="Lui A."/>
            <person name="MacDonald P.J.P."/>
            <person name="McCowen C."/>
            <person name="Montmayeur A."/>
            <person name="Murphy C."/>
            <person name="Neiman D."/>
            <person name="Pearson M."/>
            <person name="Priest M."/>
            <person name="Roberts A."/>
            <person name="Saif S."/>
            <person name="Shea T."/>
            <person name="Sisk P."/>
            <person name="Stolte C."/>
            <person name="Sykes S."/>
            <person name="Wortman J."/>
            <person name="Nusbaum C."/>
            <person name="Birren B."/>
        </authorList>
    </citation>
    <scope>NUCLEOTIDE SEQUENCE [LARGE SCALE GENOMIC DNA]</scope>
    <source>
        <strain evidence="3 4">ATCC 38327</strain>
    </source>
</reference>
<accession>A0A0L0SXJ9</accession>
<evidence type="ECO:0000313" key="4">
    <source>
        <dbReference type="Proteomes" id="UP000054350"/>
    </source>
</evidence>
<dbReference type="OrthoDB" id="5589861at2759"/>
<dbReference type="Proteomes" id="UP000054350">
    <property type="component" value="Unassembled WGS sequence"/>
</dbReference>
<sequence length="1040" mass="114262">MRLVFHQDGLWLWLSHANVVIAGILVVIQAILLFVQALLAFRSARHGPAHAATRTNAGLDRPLPLSELRRALYSVVDACCDILAWFLFVLSWIPWSLSVLYYCLCSVAVFLVDEVPFRVRRGWSMVKAKGVWKPFVCTIACASSFYFAESTGFFAALLPSTWFYMSSYGDAHRLEPATPIPTAGTTVQQRFRAATTKRKLAFPMTPSRPGSEAWNARLRAMRSRSDPQRHPGHAVHDPAVRFAHGAHPAHAHRRKARPRTLSDEAHENPFVAREVDEQWTGESHPDYHRGAGPRVTPEHLRQQQHQQQQHHGYQHFAHRQHQHQHQGSMRPSPQQLEQMVYQHQYDEYVDHEYLHQQQQYQHQQAYDAPHETEQQPPPPPPPPTAAAALPEPRRRKLSAPARTNAVVAARAAAAVSATEQRRAKMAKLEIERARRAAAASSSAPSLPEVGLTAAERAARRRSLSQPPERRTPRQQRVYDSAWHEPTDPQAAVPFDENRPIAARGGYWGGEVPFDEQPVGGQQQQQDQYGGFGGTFMDEHAAHDDHYYHQQPQQQQQTQDQFAFGRFGITPPAPAPAQQQQQQQRQQPTSWLIPADPPAAATSRWTAPAKPEPFSHLPKPVAQAKPAAARPARKMWKPVDERTPAVAARTTAATKAAPAVATTDSPRGNDGFPDYRKHATVFASDPPLVLESPAKKFQAVVLQPRKPAPPGRPRGKVGATTAKGAKSAGTTSAAKSTTSAAAAAKTTTSTARQQQQQSNNYWWSEPAPVDPDAVPPPGRGIPRTPHVPRQPSHLREVMNVSRASTSPANPTPPDQHANNGWFRPPTQDAWSHNQLNDDDLNQYLRPEDLGPAATLFGGTGNGNFYAPPPPPQALGFQSPPRIEDTFHESFFHDDPDHIFGARASYHQAMTPEDGDHGPPKGTLQDELVRHEAHSVAHMFGNQGAAAAAEGSGRPGGGLRSARDVLNKTRVRPGGATGTAARHALGRTAPTARRAAADVTPAHKHLAPAEAESPFAWNMDASVTNIMDASPPIGVKAGFGRR</sequence>
<feature type="compositionally biased region" description="Basic residues" evidence="1">
    <location>
        <begin position="247"/>
        <end position="258"/>
    </location>
</feature>
<evidence type="ECO:0000313" key="3">
    <source>
        <dbReference type="EMBL" id="KNE67288.1"/>
    </source>
</evidence>
<keyword evidence="2" id="KW-0812">Transmembrane</keyword>
<feature type="transmembrane region" description="Helical" evidence="2">
    <location>
        <begin position="131"/>
        <end position="148"/>
    </location>
</feature>
<dbReference type="VEuPathDB" id="FungiDB:AMAG_12353"/>
<feature type="region of interest" description="Disordered" evidence="1">
    <location>
        <begin position="565"/>
        <end position="669"/>
    </location>
</feature>
<feature type="transmembrane region" description="Helical" evidence="2">
    <location>
        <begin position="20"/>
        <end position="41"/>
    </location>
</feature>
<evidence type="ECO:0000256" key="1">
    <source>
        <dbReference type="SAM" id="MobiDB-lite"/>
    </source>
</evidence>
<proteinExistence type="predicted"/>
<feature type="region of interest" description="Disordered" evidence="1">
    <location>
        <begin position="357"/>
        <end position="403"/>
    </location>
</feature>
<feature type="transmembrane region" description="Helical" evidence="2">
    <location>
        <begin position="99"/>
        <end position="119"/>
    </location>
</feature>
<dbReference type="EMBL" id="GG745352">
    <property type="protein sequence ID" value="KNE67288.1"/>
    <property type="molecule type" value="Genomic_DNA"/>
</dbReference>
<evidence type="ECO:0000256" key="2">
    <source>
        <dbReference type="SAM" id="Phobius"/>
    </source>
</evidence>
<keyword evidence="2" id="KW-0472">Membrane</keyword>
<feature type="compositionally biased region" description="Low complexity" evidence="1">
    <location>
        <begin position="715"/>
        <end position="756"/>
    </location>
</feature>
<dbReference type="AlphaFoldDB" id="A0A0L0SXJ9"/>
<feature type="compositionally biased region" description="Low complexity" evidence="1">
    <location>
        <begin position="575"/>
        <end position="587"/>
    </location>
</feature>
<protein>
    <submittedName>
        <fullName evidence="3">Uncharacterized protein</fullName>
    </submittedName>
</protein>
<reference evidence="4" key="2">
    <citation type="submission" date="2009-11" db="EMBL/GenBank/DDBJ databases">
        <title>The Genome Sequence of Allomyces macrogynus strain ATCC 38327.</title>
        <authorList>
            <consortium name="The Broad Institute Genome Sequencing Platform"/>
            <person name="Russ C."/>
            <person name="Cuomo C."/>
            <person name="Shea T."/>
            <person name="Young S.K."/>
            <person name="Zeng Q."/>
            <person name="Koehrsen M."/>
            <person name="Haas B."/>
            <person name="Borodovsky M."/>
            <person name="Guigo R."/>
            <person name="Alvarado L."/>
            <person name="Berlin A."/>
            <person name="Borenstein D."/>
            <person name="Chen Z."/>
            <person name="Engels R."/>
            <person name="Freedman E."/>
            <person name="Gellesch M."/>
            <person name="Goldberg J."/>
            <person name="Griggs A."/>
            <person name="Gujja S."/>
            <person name="Heiman D."/>
            <person name="Hepburn T."/>
            <person name="Howarth C."/>
            <person name="Jen D."/>
            <person name="Larson L."/>
            <person name="Lewis B."/>
            <person name="Mehta T."/>
            <person name="Park D."/>
            <person name="Pearson M."/>
            <person name="Roberts A."/>
            <person name="Saif S."/>
            <person name="Shenoy N."/>
            <person name="Sisk P."/>
            <person name="Stolte C."/>
            <person name="Sykes S."/>
            <person name="Walk T."/>
            <person name="White J."/>
            <person name="Yandava C."/>
            <person name="Burger G."/>
            <person name="Gray M.W."/>
            <person name="Holland P.W.H."/>
            <person name="King N."/>
            <person name="Lang F.B.F."/>
            <person name="Roger A.J."/>
            <person name="Ruiz-Trillo I."/>
            <person name="Lander E."/>
            <person name="Nusbaum C."/>
        </authorList>
    </citation>
    <scope>NUCLEOTIDE SEQUENCE [LARGE SCALE GENOMIC DNA]</scope>
    <source>
        <strain evidence="4">ATCC 38327</strain>
    </source>
</reference>
<name>A0A0L0SXJ9_ALLM3</name>
<organism evidence="3 4">
    <name type="scientific">Allomyces macrogynus (strain ATCC 38327)</name>
    <name type="common">Allomyces javanicus var. macrogynus</name>
    <dbReference type="NCBI Taxonomy" id="578462"/>
    <lineage>
        <taxon>Eukaryota</taxon>
        <taxon>Fungi</taxon>
        <taxon>Fungi incertae sedis</taxon>
        <taxon>Blastocladiomycota</taxon>
        <taxon>Blastocladiomycetes</taxon>
        <taxon>Blastocladiales</taxon>
        <taxon>Blastocladiaceae</taxon>
        <taxon>Allomyces</taxon>
    </lineage>
</organism>